<keyword evidence="3" id="KW-1185">Reference proteome</keyword>
<sequence>MEELTRRTVLAGTGTLVAAFAASAGNAASPAAKPDLKGKSILITGTSSGFGRVGALLYARLGAQVFATMRNLPRPEADELRKIAKDEKLDITVLPLDVRSEAQVNATIAQAEKLAGGALDVLVNNAGVVFGGPVEVHDMEAAQFAFDTNVFGPLRTMRAALPAMRARKSGVIVNISSQQGRFVMAGGGLYAPTKFALEAMSEQLAYEVAPHGIEVLIIEPGGYPTSVGINRARYQNELAARIPERHASGYAEQVARLKAPPPDPARVAAAMAASPMGRSDPIDIPNAIAEVLAMTPGSRPLRRAVHPVSRPQEPINEVSRQVQLKLAEGSPNGVWVKAVLD</sequence>
<name>A0ABU8S562_9SPHN</name>
<dbReference type="Pfam" id="PF00106">
    <property type="entry name" value="adh_short"/>
    <property type="match status" value="1"/>
</dbReference>
<dbReference type="PANTHER" id="PTHR43976:SF9">
    <property type="entry name" value="OXIDOREDUCTASE"/>
    <property type="match status" value="1"/>
</dbReference>
<protein>
    <submittedName>
        <fullName evidence="2">SDR family NAD(P)-dependent oxidoreductase</fullName>
    </submittedName>
</protein>
<dbReference type="InterPro" id="IPR036291">
    <property type="entry name" value="NAD(P)-bd_dom_sf"/>
</dbReference>
<proteinExistence type="inferred from homology"/>
<gene>
    <name evidence="2" type="ORF">WG900_04150</name>
</gene>
<comment type="caution">
    <text evidence="2">The sequence shown here is derived from an EMBL/GenBank/DDBJ whole genome shotgun (WGS) entry which is preliminary data.</text>
</comment>
<evidence type="ECO:0000313" key="2">
    <source>
        <dbReference type="EMBL" id="MEJ6009109.1"/>
    </source>
</evidence>
<dbReference type="PROSITE" id="PS51318">
    <property type="entry name" value="TAT"/>
    <property type="match status" value="1"/>
</dbReference>
<accession>A0ABU8S562</accession>
<dbReference type="PRINTS" id="PR00081">
    <property type="entry name" value="GDHRDH"/>
</dbReference>
<comment type="similarity">
    <text evidence="1">Belongs to the short-chain dehydrogenases/reductases (SDR) family.</text>
</comment>
<evidence type="ECO:0000256" key="1">
    <source>
        <dbReference type="RuleBase" id="RU000363"/>
    </source>
</evidence>
<evidence type="ECO:0000313" key="3">
    <source>
        <dbReference type="Proteomes" id="UP001379235"/>
    </source>
</evidence>
<dbReference type="PANTHER" id="PTHR43976">
    <property type="entry name" value="SHORT CHAIN DEHYDROGENASE"/>
    <property type="match status" value="1"/>
</dbReference>
<reference evidence="2 3" key="1">
    <citation type="submission" date="2024-03" db="EMBL/GenBank/DDBJ databases">
        <authorList>
            <person name="Jo J.-H."/>
        </authorList>
    </citation>
    <scope>NUCLEOTIDE SEQUENCE [LARGE SCALE GENOMIC DNA]</scope>
    <source>
        <strain evidence="2 3">AS3R-12</strain>
    </source>
</reference>
<dbReference type="InterPro" id="IPR002347">
    <property type="entry name" value="SDR_fam"/>
</dbReference>
<dbReference type="InterPro" id="IPR006311">
    <property type="entry name" value="TAT_signal"/>
</dbReference>
<dbReference type="InterPro" id="IPR051911">
    <property type="entry name" value="SDR_oxidoreductase"/>
</dbReference>
<dbReference type="RefSeq" id="WP_339964893.1">
    <property type="nucleotide sequence ID" value="NZ_JBBHJY010000001.1"/>
</dbReference>
<dbReference type="PRINTS" id="PR00080">
    <property type="entry name" value="SDRFAMILY"/>
</dbReference>
<organism evidence="2 3">
    <name type="scientific">Novosphingobium aquae</name>
    <dbReference type="NCBI Taxonomy" id="3133435"/>
    <lineage>
        <taxon>Bacteria</taxon>
        <taxon>Pseudomonadati</taxon>
        <taxon>Pseudomonadota</taxon>
        <taxon>Alphaproteobacteria</taxon>
        <taxon>Sphingomonadales</taxon>
        <taxon>Sphingomonadaceae</taxon>
        <taxon>Novosphingobium</taxon>
    </lineage>
</organism>
<dbReference type="EMBL" id="JBBHJY010000001">
    <property type="protein sequence ID" value="MEJ6009109.1"/>
    <property type="molecule type" value="Genomic_DNA"/>
</dbReference>
<dbReference type="Proteomes" id="UP001379235">
    <property type="component" value="Unassembled WGS sequence"/>
</dbReference>
<dbReference type="Gene3D" id="3.40.50.720">
    <property type="entry name" value="NAD(P)-binding Rossmann-like Domain"/>
    <property type="match status" value="1"/>
</dbReference>
<dbReference type="SUPFAM" id="SSF51735">
    <property type="entry name" value="NAD(P)-binding Rossmann-fold domains"/>
    <property type="match status" value="1"/>
</dbReference>